<organism evidence="3 4">
    <name type="scientific">Agromyces humatus</name>
    <dbReference type="NCBI Taxonomy" id="279573"/>
    <lineage>
        <taxon>Bacteria</taxon>
        <taxon>Bacillati</taxon>
        <taxon>Actinomycetota</taxon>
        <taxon>Actinomycetes</taxon>
        <taxon>Micrococcales</taxon>
        <taxon>Microbacteriaceae</taxon>
        <taxon>Agromyces</taxon>
    </lineage>
</organism>
<dbReference type="InterPro" id="IPR000073">
    <property type="entry name" value="AB_hydrolase_1"/>
</dbReference>
<feature type="chain" id="PRO_5046492963" evidence="1">
    <location>
        <begin position="20"/>
        <end position="397"/>
    </location>
</feature>
<evidence type="ECO:0000256" key="1">
    <source>
        <dbReference type="SAM" id="SignalP"/>
    </source>
</evidence>
<accession>A0ABN2KGZ4</accession>
<keyword evidence="1" id="KW-0732">Signal</keyword>
<proteinExistence type="predicted"/>
<dbReference type="Gene3D" id="3.40.50.1820">
    <property type="entry name" value="alpha/beta hydrolase"/>
    <property type="match status" value="1"/>
</dbReference>
<feature type="signal peptide" evidence="1">
    <location>
        <begin position="1"/>
        <end position="19"/>
    </location>
</feature>
<evidence type="ECO:0000313" key="3">
    <source>
        <dbReference type="EMBL" id="GAA1754365.1"/>
    </source>
</evidence>
<dbReference type="GO" id="GO:0016787">
    <property type="term" value="F:hydrolase activity"/>
    <property type="evidence" value="ECO:0007669"/>
    <property type="project" value="UniProtKB-KW"/>
</dbReference>
<keyword evidence="3" id="KW-0378">Hydrolase</keyword>
<evidence type="ECO:0000259" key="2">
    <source>
        <dbReference type="Pfam" id="PF12697"/>
    </source>
</evidence>
<dbReference type="Pfam" id="PF12697">
    <property type="entry name" value="Abhydrolase_6"/>
    <property type="match status" value="1"/>
</dbReference>
<name>A0ABN2KGZ4_9MICO</name>
<evidence type="ECO:0000313" key="4">
    <source>
        <dbReference type="Proteomes" id="UP001500506"/>
    </source>
</evidence>
<dbReference type="InterPro" id="IPR029058">
    <property type="entry name" value="AB_hydrolase_fold"/>
</dbReference>
<dbReference type="EMBL" id="BAAANH010000002">
    <property type="protein sequence ID" value="GAA1754365.1"/>
    <property type="molecule type" value="Genomic_DNA"/>
</dbReference>
<gene>
    <name evidence="3" type="ORF">GCM10009747_10380</name>
</gene>
<protein>
    <submittedName>
        <fullName evidence="3">Alpha/beta fold hydrolase</fullName>
    </submittedName>
</protein>
<dbReference type="Proteomes" id="UP001500506">
    <property type="component" value="Unassembled WGS sequence"/>
</dbReference>
<comment type="caution">
    <text evidence="3">The sequence shown here is derived from an EMBL/GenBank/DDBJ whole genome shotgun (WGS) entry which is preliminary data.</text>
</comment>
<keyword evidence="4" id="KW-1185">Reference proteome</keyword>
<sequence length="397" mass="43225">MIGIATAAAALLAAGVAAAATAAAVLTVVMARRVVTPPAQREEDIRILEVDPVGAEIVLEDSVEARMRGRYGFWFDRDAGHARFGDVVFSDDGVVRRRIESVDFGRLARASRGRVDSAFHLGPWELDLPYENVIVETTLGPAPAWFVPSDDRRRWVIQVHGRGAKRTEGLRAVRPTHEAGWNSLLISYRNDGEAPESVDRKYGLGGTEWADVVDAVHFAEGQGAREIVLMGWSMGGATVLQAVLRSAKARERLVGVVLDSPAIDWVDILRFQGSALGLPRAIGDSVSQLLGGPFSGGLTGVAAPISLEELDPVVRADEFDVPILLMHSVDDGFVPIDGSRRFAASRPDLIEFEVFEGARHTKLWNHEPARWTNLITGWLERRSESTQQLGDEAEIVG</sequence>
<reference evidence="4" key="1">
    <citation type="journal article" date="2019" name="Int. J. Syst. Evol. Microbiol.">
        <title>The Global Catalogue of Microorganisms (GCM) 10K type strain sequencing project: providing services to taxonomists for standard genome sequencing and annotation.</title>
        <authorList>
            <consortium name="The Broad Institute Genomics Platform"/>
            <consortium name="The Broad Institute Genome Sequencing Center for Infectious Disease"/>
            <person name="Wu L."/>
            <person name="Ma J."/>
        </authorList>
    </citation>
    <scope>NUCLEOTIDE SEQUENCE [LARGE SCALE GENOMIC DNA]</scope>
    <source>
        <strain evidence="4">JCM 14319</strain>
    </source>
</reference>
<dbReference type="RefSeq" id="WP_232497314.1">
    <property type="nucleotide sequence ID" value="NZ_BAAANH010000002.1"/>
</dbReference>
<feature type="domain" description="AB hydrolase-1" evidence="2">
    <location>
        <begin position="184"/>
        <end position="369"/>
    </location>
</feature>
<dbReference type="SUPFAM" id="SSF53474">
    <property type="entry name" value="alpha/beta-Hydrolases"/>
    <property type="match status" value="1"/>
</dbReference>